<keyword evidence="1" id="KW-1133">Transmembrane helix</keyword>
<accession>A0A0A9DJS7</accession>
<sequence>MSLTRAMWSRRCYVCRIFRMGLMPRTLLISTNAVTLMTGLALRSWMSV</sequence>
<dbReference type="AlphaFoldDB" id="A0A0A9DJS7"/>
<protein>
    <submittedName>
        <fullName evidence="2">Uncharacterized protein</fullName>
    </submittedName>
</protein>
<evidence type="ECO:0000256" key="1">
    <source>
        <dbReference type="SAM" id="Phobius"/>
    </source>
</evidence>
<reference evidence="2" key="2">
    <citation type="journal article" date="2015" name="Data Brief">
        <title>Shoot transcriptome of the giant reed, Arundo donax.</title>
        <authorList>
            <person name="Barrero R.A."/>
            <person name="Guerrero F.D."/>
            <person name="Moolhuijzen P."/>
            <person name="Goolsby J.A."/>
            <person name="Tidwell J."/>
            <person name="Bellgard S.E."/>
            <person name="Bellgard M.I."/>
        </authorList>
    </citation>
    <scope>NUCLEOTIDE SEQUENCE</scope>
    <source>
        <tissue evidence="2">Shoot tissue taken approximately 20 cm above the soil surface</tissue>
    </source>
</reference>
<name>A0A0A9DJS7_ARUDO</name>
<proteinExistence type="predicted"/>
<organism evidence="2">
    <name type="scientific">Arundo donax</name>
    <name type="common">Giant reed</name>
    <name type="synonym">Donax arundinaceus</name>
    <dbReference type="NCBI Taxonomy" id="35708"/>
    <lineage>
        <taxon>Eukaryota</taxon>
        <taxon>Viridiplantae</taxon>
        <taxon>Streptophyta</taxon>
        <taxon>Embryophyta</taxon>
        <taxon>Tracheophyta</taxon>
        <taxon>Spermatophyta</taxon>
        <taxon>Magnoliopsida</taxon>
        <taxon>Liliopsida</taxon>
        <taxon>Poales</taxon>
        <taxon>Poaceae</taxon>
        <taxon>PACMAD clade</taxon>
        <taxon>Arundinoideae</taxon>
        <taxon>Arundineae</taxon>
        <taxon>Arundo</taxon>
    </lineage>
</organism>
<feature type="transmembrane region" description="Helical" evidence="1">
    <location>
        <begin position="26"/>
        <end position="46"/>
    </location>
</feature>
<evidence type="ECO:0000313" key="2">
    <source>
        <dbReference type="EMBL" id="JAD84017.1"/>
    </source>
</evidence>
<keyword evidence="1" id="KW-0472">Membrane</keyword>
<dbReference type="EMBL" id="GBRH01213878">
    <property type="protein sequence ID" value="JAD84017.1"/>
    <property type="molecule type" value="Transcribed_RNA"/>
</dbReference>
<keyword evidence="1" id="KW-0812">Transmembrane</keyword>
<reference evidence="2" key="1">
    <citation type="submission" date="2014-09" db="EMBL/GenBank/DDBJ databases">
        <authorList>
            <person name="Magalhaes I.L.F."/>
            <person name="Oliveira U."/>
            <person name="Santos F.R."/>
            <person name="Vidigal T.H.D.A."/>
            <person name="Brescovit A.D."/>
            <person name="Santos A.J."/>
        </authorList>
    </citation>
    <scope>NUCLEOTIDE SEQUENCE</scope>
    <source>
        <tissue evidence="2">Shoot tissue taken approximately 20 cm above the soil surface</tissue>
    </source>
</reference>